<gene>
    <name evidence="8" type="ORF">AK830_g4468</name>
</gene>
<evidence type="ECO:0000256" key="3">
    <source>
        <dbReference type="ARBA" id="ARBA00022833"/>
    </source>
</evidence>
<accession>A0A0P7B6C5</accession>
<keyword evidence="9" id="KW-1185">Reference proteome</keyword>
<evidence type="ECO:0000256" key="2">
    <source>
        <dbReference type="ARBA" id="ARBA00022771"/>
    </source>
</evidence>
<evidence type="ECO:0000259" key="6">
    <source>
        <dbReference type="PROSITE" id="PS50089"/>
    </source>
</evidence>
<evidence type="ECO:0000256" key="5">
    <source>
        <dbReference type="SAM" id="MobiDB-lite"/>
    </source>
</evidence>
<keyword evidence="1" id="KW-0479">Metal-binding</keyword>
<evidence type="ECO:0008006" key="10">
    <source>
        <dbReference type="Google" id="ProtNLM"/>
    </source>
</evidence>
<organism evidence="8 9">
    <name type="scientific">Neonectria ditissima</name>
    <dbReference type="NCBI Taxonomy" id="78410"/>
    <lineage>
        <taxon>Eukaryota</taxon>
        <taxon>Fungi</taxon>
        <taxon>Dikarya</taxon>
        <taxon>Ascomycota</taxon>
        <taxon>Pezizomycotina</taxon>
        <taxon>Sordariomycetes</taxon>
        <taxon>Hypocreomycetidae</taxon>
        <taxon>Hypocreales</taxon>
        <taxon>Nectriaceae</taxon>
        <taxon>Neonectria</taxon>
    </lineage>
</organism>
<dbReference type="STRING" id="78410.A0A0P7B6C5"/>
<comment type="caution">
    <text evidence="8">The sequence shown here is derived from an EMBL/GenBank/DDBJ whole genome shotgun (WGS) entry which is preliminary data.</text>
</comment>
<evidence type="ECO:0000259" key="7">
    <source>
        <dbReference type="PROSITE" id="PS50157"/>
    </source>
</evidence>
<dbReference type="Gene3D" id="3.30.160.60">
    <property type="entry name" value="Classic Zinc Finger"/>
    <property type="match status" value="1"/>
</dbReference>
<dbReference type="AlphaFoldDB" id="A0A0P7B6C5"/>
<dbReference type="InterPro" id="IPR017907">
    <property type="entry name" value="Znf_RING_CS"/>
</dbReference>
<feature type="compositionally biased region" description="Polar residues" evidence="5">
    <location>
        <begin position="165"/>
        <end position="174"/>
    </location>
</feature>
<dbReference type="InterPro" id="IPR018957">
    <property type="entry name" value="Znf_C3HC4_RING-type"/>
</dbReference>
<protein>
    <recommendedName>
        <fullName evidence="10">RING-type domain-containing protein</fullName>
    </recommendedName>
</protein>
<feature type="region of interest" description="Disordered" evidence="5">
    <location>
        <begin position="70"/>
        <end position="108"/>
    </location>
</feature>
<dbReference type="InterPro" id="IPR013083">
    <property type="entry name" value="Znf_RING/FYVE/PHD"/>
</dbReference>
<evidence type="ECO:0000313" key="8">
    <source>
        <dbReference type="EMBL" id="KPM42080.1"/>
    </source>
</evidence>
<sequence>MTSCNQCGQVFASHDAFRMHFSNARPSPVWKCDSLCGRAFDTREALADHQRTAPLHHVLHRHMEMLQQRFEEQQRQQRERQQRVEEQQRQQPVQGGEDRSDPAPETNMPFDIELERASRLLQHLTLRDTPAIPRTPDPITRQDPAGSEASSRSSNSFSPRPSATLAHSLQSSQPIRPVFDNGPVPEAEFTFHLDMDERFQSRKTLTPVSPAERVARSLAKLPVFGPPSLQEEMVAMSAKMTAMESELRAAKDALRRKDSQRECVMCFERKVDSVTKCGHQFCGGCIVSWQSQHRTPWQTPCPVCRKAMGKAIRVYDEPSVGI</sequence>
<feature type="compositionally biased region" description="Basic and acidic residues" evidence="5">
    <location>
        <begin position="70"/>
        <end position="88"/>
    </location>
</feature>
<dbReference type="Gene3D" id="3.30.40.10">
    <property type="entry name" value="Zinc/RING finger domain, C3HC4 (zinc finger)"/>
    <property type="match status" value="1"/>
</dbReference>
<dbReference type="InterPro" id="IPR036236">
    <property type="entry name" value="Znf_C2H2_sf"/>
</dbReference>
<evidence type="ECO:0000256" key="4">
    <source>
        <dbReference type="PROSITE-ProRule" id="PRU00042"/>
    </source>
</evidence>
<dbReference type="SMART" id="SM00184">
    <property type="entry name" value="RING"/>
    <property type="match status" value="1"/>
</dbReference>
<dbReference type="PANTHER" id="PTHR23041:SF78">
    <property type="entry name" value="E3 UBIQUITIN-PROTEIN LIGASE RNF4"/>
    <property type="match status" value="1"/>
</dbReference>
<dbReference type="InterPro" id="IPR013087">
    <property type="entry name" value="Znf_C2H2_type"/>
</dbReference>
<dbReference type="PROSITE" id="PS50157">
    <property type="entry name" value="ZINC_FINGER_C2H2_2"/>
    <property type="match status" value="1"/>
</dbReference>
<dbReference type="SUPFAM" id="SSF57850">
    <property type="entry name" value="RING/U-box"/>
    <property type="match status" value="1"/>
</dbReference>
<feature type="domain" description="RING-type" evidence="6">
    <location>
        <begin position="263"/>
        <end position="305"/>
    </location>
</feature>
<keyword evidence="2 4" id="KW-0863">Zinc-finger</keyword>
<keyword evidence="3" id="KW-0862">Zinc</keyword>
<name>A0A0P7B6C5_9HYPO</name>
<dbReference type="PANTHER" id="PTHR23041">
    <property type="entry name" value="RING FINGER DOMAIN-CONTAINING"/>
    <property type="match status" value="1"/>
</dbReference>
<evidence type="ECO:0000313" key="9">
    <source>
        <dbReference type="Proteomes" id="UP000050424"/>
    </source>
</evidence>
<dbReference type="Proteomes" id="UP000050424">
    <property type="component" value="Unassembled WGS sequence"/>
</dbReference>
<dbReference type="GO" id="GO:0008270">
    <property type="term" value="F:zinc ion binding"/>
    <property type="evidence" value="ECO:0007669"/>
    <property type="project" value="UniProtKB-KW"/>
</dbReference>
<dbReference type="InterPro" id="IPR047134">
    <property type="entry name" value="RNF4"/>
</dbReference>
<reference evidence="8 9" key="1">
    <citation type="submission" date="2015-09" db="EMBL/GenBank/DDBJ databases">
        <title>Draft genome of a European isolate of the apple canker pathogen Neonectria ditissima.</title>
        <authorList>
            <person name="Gomez-Cortecero A."/>
            <person name="Harrison R.J."/>
            <person name="Armitage A.D."/>
        </authorList>
    </citation>
    <scope>NUCLEOTIDE SEQUENCE [LARGE SCALE GENOMIC DNA]</scope>
    <source>
        <strain evidence="8 9">R09/05</strain>
    </source>
</reference>
<feature type="domain" description="C2H2-type" evidence="7">
    <location>
        <begin position="30"/>
        <end position="56"/>
    </location>
</feature>
<dbReference type="PROSITE" id="PS00518">
    <property type="entry name" value="ZF_RING_1"/>
    <property type="match status" value="1"/>
</dbReference>
<dbReference type="EMBL" id="LKCW01000054">
    <property type="protein sequence ID" value="KPM42080.1"/>
    <property type="molecule type" value="Genomic_DNA"/>
</dbReference>
<evidence type="ECO:0000256" key="1">
    <source>
        <dbReference type="ARBA" id="ARBA00022723"/>
    </source>
</evidence>
<dbReference type="PROSITE" id="PS50089">
    <property type="entry name" value="ZF_RING_2"/>
    <property type="match status" value="1"/>
</dbReference>
<dbReference type="Pfam" id="PF00097">
    <property type="entry name" value="zf-C3HC4"/>
    <property type="match status" value="1"/>
</dbReference>
<dbReference type="OrthoDB" id="5088919at2759"/>
<proteinExistence type="predicted"/>
<feature type="compositionally biased region" description="Low complexity" evidence="5">
    <location>
        <begin position="144"/>
        <end position="163"/>
    </location>
</feature>
<feature type="region of interest" description="Disordered" evidence="5">
    <location>
        <begin position="126"/>
        <end position="176"/>
    </location>
</feature>
<dbReference type="InterPro" id="IPR001841">
    <property type="entry name" value="Znf_RING"/>
</dbReference>
<dbReference type="SUPFAM" id="SSF57667">
    <property type="entry name" value="beta-beta-alpha zinc fingers"/>
    <property type="match status" value="1"/>
</dbReference>